<organism evidence="1 2">
    <name type="scientific">Sphingomonas mucosissima</name>
    <dbReference type="NCBI Taxonomy" id="370959"/>
    <lineage>
        <taxon>Bacteria</taxon>
        <taxon>Pseudomonadati</taxon>
        <taxon>Pseudomonadota</taxon>
        <taxon>Alphaproteobacteria</taxon>
        <taxon>Sphingomonadales</taxon>
        <taxon>Sphingomonadaceae</taxon>
        <taxon>Sphingomonas</taxon>
    </lineage>
</organism>
<comment type="caution">
    <text evidence="1">The sequence shown here is derived from an EMBL/GenBank/DDBJ whole genome shotgun (WGS) entry which is preliminary data.</text>
</comment>
<evidence type="ECO:0000313" key="2">
    <source>
        <dbReference type="Proteomes" id="UP000197783"/>
    </source>
</evidence>
<dbReference type="AlphaFoldDB" id="A0A245ZRI4"/>
<proteinExistence type="predicted"/>
<accession>A0A245ZRI4</accession>
<name>A0A245ZRI4_9SPHN</name>
<keyword evidence="2" id="KW-1185">Reference proteome</keyword>
<sequence>MLPWMQGWSGQGCCNTSARDHISRLLISAAIPAQGSFGLRESGVPAWMMLALQSVAGPPSPAKPIPVERPCPAAQPGEEIVVCARPDDQFRLKLLPDRFTAERTPPKAETAIGGLGNVAVKANRGADA</sequence>
<protein>
    <submittedName>
        <fullName evidence="1">Uncharacterized protein</fullName>
    </submittedName>
</protein>
<evidence type="ECO:0000313" key="1">
    <source>
        <dbReference type="EMBL" id="OWK32354.1"/>
    </source>
</evidence>
<reference evidence="1 2" key="1">
    <citation type="submission" date="2017-03" db="EMBL/GenBank/DDBJ databases">
        <title>Genome sequence of Sphingomonas mucosissima DSM 17494.</title>
        <authorList>
            <person name="Poehlein A."/>
            <person name="Wuebbeler J.H."/>
            <person name="Steinbuechel A."/>
            <person name="Daniel R."/>
        </authorList>
    </citation>
    <scope>NUCLEOTIDE SEQUENCE [LARGE SCALE GENOMIC DNA]</scope>
    <source>
        <strain evidence="1 2">DSM 17494</strain>
    </source>
</reference>
<gene>
    <name evidence="1" type="ORF">SPMU_06790</name>
</gene>
<dbReference type="Proteomes" id="UP000197783">
    <property type="component" value="Unassembled WGS sequence"/>
</dbReference>
<dbReference type="EMBL" id="NBBJ01000001">
    <property type="protein sequence ID" value="OWK32354.1"/>
    <property type="molecule type" value="Genomic_DNA"/>
</dbReference>